<protein>
    <recommendedName>
        <fullName evidence="2">Mitochondrial splicing suppressor 51-like C-terminal domain-containing protein</fullName>
    </recommendedName>
</protein>
<feature type="region of interest" description="Disordered" evidence="1">
    <location>
        <begin position="822"/>
        <end position="903"/>
    </location>
</feature>
<evidence type="ECO:0000256" key="1">
    <source>
        <dbReference type="SAM" id="MobiDB-lite"/>
    </source>
</evidence>
<dbReference type="Proteomes" id="UP000815325">
    <property type="component" value="Unassembled WGS sequence"/>
</dbReference>
<dbReference type="Pfam" id="PF20179">
    <property type="entry name" value="MSS51_C"/>
    <property type="match status" value="1"/>
</dbReference>
<proteinExistence type="predicted"/>
<feature type="compositionally biased region" description="Low complexity" evidence="1">
    <location>
        <begin position="826"/>
        <end position="850"/>
    </location>
</feature>
<dbReference type="PANTHER" id="PTHR47570">
    <property type="entry name" value="ZINC ION BINDING PROTEIN"/>
    <property type="match status" value="1"/>
</dbReference>
<feature type="compositionally biased region" description="Low complexity" evidence="1">
    <location>
        <begin position="865"/>
        <end position="879"/>
    </location>
</feature>
<dbReference type="InterPro" id="IPR046824">
    <property type="entry name" value="Mss51-like_C"/>
</dbReference>
<evidence type="ECO:0000313" key="3">
    <source>
        <dbReference type="EMBL" id="KAF5837054.1"/>
    </source>
</evidence>
<keyword evidence="4" id="KW-1185">Reference proteome</keyword>
<feature type="region of interest" description="Disordered" evidence="1">
    <location>
        <begin position="89"/>
        <end position="157"/>
    </location>
</feature>
<feature type="domain" description="Mitochondrial splicing suppressor 51-like C-terminal" evidence="2">
    <location>
        <begin position="917"/>
        <end position="988"/>
    </location>
</feature>
<feature type="region of interest" description="Disordered" evidence="1">
    <location>
        <begin position="210"/>
        <end position="241"/>
    </location>
</feature>
<gene>
    <name evidence="3" type="ORF">DUNSADRAFT_4886</name>
</gene>
<evidence type="ECO:0000259" key="2">
    <source>
        <dbReference type="Pfam" id="PF20179"/>
    </source>
</evidence>
<feature type="compositionally biased region" description="Low complexity" evidence="1">
    <location>
        <begin position="97"/>
        <end position="134"/>
    </location>
</feature>
<reference evidence="3" key="1">
    <citation type="submission" date="2017-08" db="EMBL/GenBank/DDBJ databases">
        <authorList>
            <person name="Polle J.E."/>
            <person name="Barry K."/>
            <person name="Cushman J."/>
            <person name="Schmutz J."/>
            <person name="Tran D."/>
            <person name="Hathwaick L.T."/>
            <person name="Yim W.C."/>
            <person name="Jenkins J."/>
            <person name="Mckie-Krisberg Z.M."/>
            <person name="Prochnik S."/>
            <person name="Lindquist E."/>
            <person name="Dockter R.B."/>
            <person name="Adam C."/>
            <person name="Molina H."/>
            <person name="Bunkerborg J."/>
            <person name="Jin E."/>
            <person name="Buchheim M."/>
            <person name="Magnuson J."/>
        </authorList>
    </citation>
    <scope>NUCLEOTIDE SEQUENCE</scope>
    <source>
        <strain evidence="3">CCAP 19/18</strain>
    </source>
</reference>
<feature type="compositionally biased region" description="Low complexity" evidence="1">
    <location>
        <begin position="141"/>
        <end position="157"/>
    </location>
</feature>
<feature type="region of interest" description="Disordered" evidence="1">
    <location>
        <begin position="474"/>
        <end position="542"/>
    </location>
</feature>
<evidence type="ECO:0000313" key="4">
    <source>
        <dbReference type="Proteomes" id="UP000815325"/>
    </source>
</evidence>
<sequence>MHVYACQACGKPCGAQFPCERCAALLYCSSKHRRLHRSHGGHDTEECNRMAQQVAAAPGLDAELASFFPWWPPELQSFLPLPDCKRQGLHPPCSHEQQQQQQQQQLQQQPQQRQWQQHTQQDIQQQQQQQQQQQHIEHQQQQDQLQHQQQRDQQQQQQQQQQPLGQLQCLNQDPVCQLLQHYGHCHMQGVWCALCPCTAKSKRAAFAEDQKSRQQQIAGSSDISSEDDLGEGDGGISQGLPWGAINPPTLLLQPPPPLLPYSLYATDPTTAAAVEINAAATMQGPCQAPHGTDPTASRNAHAAVCPAAAATPNALVAMDSATAAAHGAQTAVHPAATAAHSTHITEHAAAIAAHRLGELETQPPPSAPAGGTVVKELPASLYLPERDPRLRCSIAETSHLPAPAQLPKSLSVRLHDWASCYAKLGLQQQSLHALVLHFAATLAHTLQQLYQPAGFKEDGVDEAGAGCAALEEMQQKHGKEGLPSVQQQQQQQDPYMQQKDICSQHEDLHTQGANPPMQQLCKADAKEQQQQQPPPPSEQAGYTLVPQVLGGTRHLLPATQSHVQHVLYLGPQCELDMLDSFSALPHLCQPAYYPNSVPPSLASPTTQTHSCGLRSNYTTSSHVQMFESPAHLLPTSPPAPPQLHIHFIGPNVPLSWHGHSSSFAHAGVLGTHRATRNAAHGNSSTGKAHGAQPCASFGGRQAPDFTCVGQGQLCCSFWHGCLHDVIHEVGEACSAHLASQGRPNLDSNRAPPLHQDWQSVEGRLTTRRQASSSFMVHSQGHDLPCEDHWQARKQDGTGEHEPQHLTKQHRCSCSGEVFDLHHRQQQEQQQQQHVQADLSPTGPSLPSSGPFDTSVHPSKRARLAPPQQQQQQQQQQHSPGQPPSPEEPSTMSGMATPGCLHGQQGRGLAGAPLGNVAMVFAPNAGLAAYPSWLPTLQLLAVPGSPPLVVTDFCEEALVKSQQLVQALLPNLRVVQPISPNPLRQPLRQTTHGNQLPAYSNGFSMVLHAEAASFNTGS</sequence>
<organism evidence="3 4">
    <name type="scientific">Dunaliella salina</name>
    <name type="common">Green alga</name>
    <name type="synonym">Protococcus salinus</name>
    <dbReference type="NCBI Taxonomy" id="3046"/>
    <lineage>
        <taxon>Eukaryota</taxon>
        <taxon>Viridiplantae</taxon>
        <taxon>Chlorophyta</taxon>
        <taxon>core chlorophytes</taxon>
        <taxon>Chlorophyceae</taxon>
        <taxon>CS clade</taxon>
        <taxon>Chlamydomonadales</taxon>
        <taxon>Dunaliellaceae</taxon>
        <taxon>Dunaliella</taxon>
    </lineage>
</organism>
<accession>A0ABQ7GR09</accession>
<comment type="caution">
    <text evidence="3">The sequence shown here is derived from an EMBL/GenBank/DDBJ whole genome shotgun (WGS) entry which is preliminary data.</text>
</comment>
<dbReference type="PANTHER" id="PTHR47570:SF1">
    <property type="entry name" value="ZINC ION BINDING PROTEIN"/>
    <property type="match status" value="1"/>
</dbReference>
<dbReference type="EMBL" id="MU069630">
    <property type="protein sequence ID" value="KAF5837054.1"/>
    <property type="molecule type" value="Genomic_DNA"/>
</dbReference>
<name>A0ABQ7GR09_DUNSA</name>